<keyword evidence="1" id="KW-0479">Metal-binding</keyword>
<keyword evidence="5" id="KW-1185">Reference proteome</keyword>
<reference evidence="4 5" key="1">
    <citation type="journal article" date="2019" name="Front. Microbiol.">
        <title>Ammonia Oxidation by the Arctic Terrestrial Thaumarchaeote Candidatus Nitrosocosmicus arcticus Is Stimulated by Increasing Temperatures.</title>
        <authorList>
            <person name="Alves R.J.E."/>
            <person name="Kerou M."/>
            <person name="Zappe A."/>
            <person name="Bittner R."/>
            <person name="Abby S.S."/>
            <person name="Schmidt H.A."/>
            <person name="Pfeifer K."/>
            <person name="Schleper C."/>
        </authorList>
    </citation>
    <scope>NUCLEOTIDE SEQUENCE [LARGE SCALE GENOMIC DNA]</scope>
    <source>
        <strain evidence="4 5">Kfb</strain>
    </source>
</reference>
<feature type="domain" description="HD" evidence="3">
    <location>
        <begin position="21"/>
        <end position="162"/>
    </location>
</feature>
<dbReference type="OrthoDB" id="46088at2157"/>
<sequence>MVRTTKSKKESISDFTEHFYKLKELCRTGWKEKMEIENAESVASHTLLMIVLVFFLSEKYRYSYKKKVRLIEMALIHDLAESIIGDITPETMNENKKRKLENDAFCKITEKMSPKILKKKYLELWHEYQTNKSFESKFIHLIDKLEMVVQAKYYLDNRKEVKDEMVRPFFHSGMSYISHRPNLQLLKTSKKNIQHNKQLKDIKEILECFCN</sequence>
<dbReference type="SUPFAM" id="SSF109604">
    <property type="entry name" value="HD-domain/PDEase-like"/>
    <property type="match status" value="1"/>
</dbReference>
<evidence type="ECO:0000259" key="3">
    <source>
        <dbReference type="Pfam" id="PF13023"/>
    </source>
</evidence>
<keyword evidence="2 4" id="KW-0378">Hydrolase</keyword>
<dbReference type="PANTHER" id="PTHR11845:SF13">
    <property type="entry name" value="5'-DEOXYNUCLEOTIDASE HDDC2"/>
    <property type="match status" value="1"/>
</dbReference>
<dbReference type="Pfam" id="PF13023">
    <property type="entry name" value="HD_3"/>
    <property type="match status" value="1"/>
</dbReference>
<evidence type="ECO:0000313" key="5">
    <source>
        <dbReference type="Proteomes" id="UP000315289"/>
    </source>
</evidence>
<dbReference type="Proteomes" id="UP000315289">
    <property type="component" value="Unassembled WGS sequence"/>
</dbReference>
<dbReference type="RefSeq" id="WP_144728338.1">
    <property type="nucleotide sequence ID" value="NZ_ML675578.1"/>
</dbReference>
<organism evidence="4 5">
    <name type="scientific">Candidatus Nitrosocosmicus arcticus</name>
    <dbReference type="NCBI Taxonomy" id="2035267"/>
    <lineage>
        <taxon>Archaea</taxon>
        <taxon>Nitrososphaerota</taxon>
        <taxon>Nitrososphaeria</taxon>
        <taxon>Nitrososphaerales</taxon>
        <taxon>Nitrososphaeraceae</taxon>
        <taxon>Candidatus Nitrosocosmicus</taxon>
    </lineage>
</organism>
<dbReference type="EMBL" id="VOAH01000001">
    <property type="protein sequence ID" value="TVP41761.1"/>
    <property type="molecule type" value="Genomic_DNA"/>
</dbReference>
<dbReference type="PANTHER" id="PTHR11845">
    <property type="entry name" value="5'-DEOXYNUCLEOTIDASE HDDC2"/>
    <property type="match status" value="1"/>
</dbReference>
<dbReference type="GO" id="GO:0002953">
    <property type="term" value="F:5'-deoxynucleotidase activity"/>
    <property type="evidence" value="ECO:0007669"/>
    <property type="project" value="InterPro"/>
</dbReference>
<evidence type="ECO:0000313" key="4">
    <source>
        <dbReference type="EMBL" id="TVP41761.1"/>
    </source>
</evidence>
<comment type="caution">
    <text evidence="4">The sequence shown here is derived from an EMBL/GenBank/DDBJ whole genome shotgun (WGS) entry which is preliminary data.</text>
</comment>
<evidence type="ECO:0000256" key="2">
    <source>
        <dbReference type="ARBA" id="ARBA00022801"/>
    </source>
</evidence>
<dbReference type="GO" id="GO:0005737">
    <property type="term" value="C:cytoplasm"/>
    <property type="evidence" value="ECO:0007669"/>
    <property type="project" value="TreeGrafter"/>
</dbReference>
<dbReference type="InterPro" id="IPR006674">
    <property type="entry name" value="HD_domain"/>
</dbReference>
<dbReference type="AlphaFoldDB" id="A0A557SYT3"/>
<protein>
    <submittedName>
        <fullName evidence="4">Metal dependent phosphohydrolase</fullName>
    </submittedName>
</protein>
<evidence type="ECO:0000256" key="1">
    <source>
        <dbReference type="ARBA" id="ARBA00022723"/>
    </source>
</evidence>
<dbReference type="GO" id="GO:0046872">
    <property type="term" value="F:metal ion binding"/>
    <property type="evidence" value="ECO:0007669"/>
    <property type="project" value="UniProtKB-KW"/>
</dbReference>
<dbReference type="Gene3D" id="1.10.3210.10">
    <property type="entry name" value="Hypothetical protein af1432"/>
    <property type="match status" value="1"/>
</dbReference>
<proteinExistence type="predicted"/>
<accession>A0A557SYT3</accession>
<gene>
    <name evidence="4" type="ORF">NARC_10167</name>
</gene>
<name>A0A557SYT3_9ARCH</name>
<dbReference type="InterPro" id="IPR039356">
    <property type="entry name" value="YfbR/HDDC2"/>
</dbReference>